<dbReference type="PANTHER" id="PTHR48419:SF1">
    <property type="entry name" value="SULFOTRANSFERASE DOMAIN-CONTAINING PROTEIN"/>
    <property type="match status" value="1"/>
</dbReference>
<dbReference type="OrthoDB" id="272985at2"/>
<proteinExistence type="predicted"/>
<evidence type="ECO:0000313" key="1">
    <source>
        <dbReference type="EMBL" id="RCG32141.1"/>
    </source>
</evidence>
<name>A0A367FPD4_9ACTN</name>
<gene>
    <name evidence="1" type="ORF">DQ384_06410</name>
</gene>
<comment type="caution">
    <text evidence="1">The sequence shown here is derived from an EMBL/GenBank/DDBJ whole genome shotgun (WGS) entry which is preliminary data.</text>
</comment>
<dbReference type="RefSeq" id="WP_114027758.1">
    <property type="nucleotide sequence ID" value="NZ_QOIL01000003.1"/>
</dbReference>
<dbReference type="Proteomes" id="UP000253094">
    <property type="component" value="Unassembled WGS sequence"/>
</dbReference>
<dbReference type="Pfam" id="PF19798">
    <property type="entry name" value="Sulfotransfer_5"/>
    <property type="match status" value="1"/>
</dbReference>
<dbReference type="SUPFAM" id="SSF52540">
    <property type="entry name" value="P-loop containing nucleoside triphosphate hydrolases"/>
    <property type="match status" value="1"/>
</dbReference>
<dbReference type="PANTHER" id="PTHR48419">
    <property type="entry name" value="SULFOTRANSFERASE DOMAIN-CONTAINING PROTEIN"/>
    <property type="match status" value="1"/>
</dbReference>
<dbReference type="GO" id="GO:0016740">
    <property type="term" value="F:transferase activity"/>
    <property type="evidence" value="ECO:0007669"/>
    <property type="project" value="UniProtKB-KW"/>
</dbReference>
<dbReference type="AlphaFoldDB" id="A0A367FPD4"/>
<dbReference type="InterPro" id="IPR053226">
    <property type="entry name" value="Pyrrolopyrazine_biosynth_F"/>
</dbReference>
<keyword evidence="1" id="KW-0808">Transferase</keyword>
<sequence length="249" mass="28208">MNSGTPDAPRILALWSAPRSRSTAFLRMMAARGDYTVVHEPFSHVVDFGEAQVGPFTVHTEAELIATLRELATREPVFFKDTTDFHYRGLLSDERFLTEATHTFIIRHPEQAIASHFALNADLGRDEIGFAWLAEIYDAVAARSQTPPVVIDSEDLIENPVGTVREYCARVSIPFMPEALSWQPGVRDDWRKTQRWHESTSRTDGFVRTAGANTDLVRTNPELSAYLDYHLPHYERLHAARMHVTTEDA</sequence>
<keyword evidence="2" id="KW-1185">Reference proteome</keyword>
<dbReference type="EMBL" id="QOIL01000003">
    <property type="protein sequence ID" value="RCG32141.1"/>
    <property type="molecule type" value="Genomic_DNA"/>
</dbReference>
<protein>
    <submittedName>
        <fullName evidence="1">Sulfotransferase family protein</fullName>
    </submittedName>
</protein>
<dbReference type="Gene3D" id="3.40.50.300">
    <property type="entry name" value="P-loop containing nucleotide triphosphate hydrolases"/>
    <property type="match status" value="1"/>
</dbReference>
<evidence type="ECO:0000313" key="2">
    <source>
        <dbReference type="Proteomes" id="UP000253094"/>
    </source>
</evidence>
<organism evidence="1 2">
    <name type="scientific">Sphaerisporangium album</name>
    <dbReference type="NCBI Taxonomy" id="509200"/>
    <lineage>
        <taxon>Bacteria</taxon>
        <taxon>Bacillati</taxon>
        <taxon>Actinomycetota</taxon>
        <taxon>Actinomycetes</taxon>
        <taxon>Streptosporangiales</taxon>
        <taxon>Streptosporangiaceae</taxon>
        <taxon>Sphaerisporangium</taxon>
    </lineage>
</organism>
<dbReference type="InterPro" id="IPR027417">
    <property type="entry name" value="P-loop_NTPase"/>
</dbReference>
<accession>A0A367FPD4</accession>
<reference evidence="1 2" key="1">
    <citation type="submission" date="2018-06" db="EMBL/GenBank/DDBJ databases">
        <title>Sphaerisporangium craniellae sp. nov., isolated from a marine sponge in the South China Sea.</title>
        <authorList>
            <person name="Li L."/>
        </authorList>
    </citation>
    <scope>NUCLEOTIDE SEQUENCE [LARGE SCALE GENOMIC DNA]</scope>
    <source>
        <strain evidence="1 2">CCTCC AA 208026</strain>
    </source>
</reference>